<keyword evidence="1" id="KW-0812">Transmembrane</keyword>
<sequence length="90" mass="10094">MRKPFQDWSLENFVGLLLFAAHAFVVLLIMALCGLLIWSMFADPASEQRMMTETVMQGDVKYLCVEARTGSHIDAMSCELIDPHTGGVMR</sequence>
<keyword evidence="1" id="KW-0472">Membrane</keyword>
<dbReference type="AlphaFoldDB" id="A0A2N5IQ45"/>
<reference evidence="3 5" key="2">
    <citation type="submission" date="2021-03" db="EMBL/GenBank/DDBJ databases">
        <title>Genome sequencing of Bifidobacterium imperatoris JCM 32708.</title>
        <authorList>
            <person name="Kim J."/>
        </authorList>
    </citation>
    <scope>NUCLEOTIDE SEQUENCE [LARGE SCALE GENOMIC DNA]</scope>
    <source>
        <strain evidence="3 5">JCM 32708</strain>
    </source>
</reference>
<evidence type="ECO:0000313" key="4">
    <source>
        <dbReference type="Proteomes" id="UP000234855"/>
    </source>
</evidence>
<organism evidence="2 4">
    <name type="scientific">Bifidobacterium imperatoris</name>
    <dbReference type="NCBI Taxonomy" id="2020965"/>
    <lineage>
        <taxon>Bacteria</taxon>
        <taxon>Bacillati</taxon>
        <taxon>Actinomycetota</taxon>
        <taxon>Actinomycetes</taxon>
        <taxon>Bifidobacteriales</taxon>
        <taxon>Bifidobacteriaceae</taxon>
        <taxon>Bifidobacterium</taxon>
    </lineage>
</organism>
<dbReference type="EMBL" id="CP071591">
    <property type="protein sequence ID" value="QSY57820.1"/>
    <property type="molecule type" value="Genomic_DNA"/>
</dbReference>
<dbReference type="RefSeq" id="WP_207553066.1">
    <property type="nucleotide sequence ID" value="NZ_CP071591.1"/>
</dbReference>
<gene>
    <name evidence="3" type="ORF">BLI708_00290</name>
    <name evidence="2" type="ORF">Tam1G_1861</name>
</gene>
<evidence type="ECO:0000313" key="5">
    <source>
        <dbReference type="Proteomes" id="UP000663067"/>
    </source>
</evidence>
<keyword evidence="5" id="KW-1185">Reference proteome</keyword>
<feature type="transmembrane region" description="Helical" evidence="1">
    <location>
        <begin position="12"/>
        <end position="41"/>
    </location>
</feature>
<proteinExistence type="predicted"/>
<evidence type="ECO:0000313" key="2">
    <source>
        <dbReference type="EMBL" id="PLS24077.1"/>
    </source>
</evidence>
<keyword evidence="1" id="KW-1133">Transmembrane helix</keyword>
<evidence type="ECO:0000313" key="3">
    <source>
        <dbReference type="EMBL" id="QSY57820.1"/>
    </source>
</evidence>
<name>A0A2N5IQ45_9BIFI</name>
<reference evidence="2 4" key="1">
    <citation type="submission" date="2017-07" db="EMBL/GenBank/DDBJ databases">
        <title>Bifidobacterium novel species.</title>
        <authorList>
            <person name="Lugli G.A."/>
            <person name="Milani C."/>
            <person name="Duranti S."/>
            <person name="Mangifesta M."/>
        </authorList>
    </citation>
    <scope>NUCLEOTIDE SEQUENCE [LARGE SCALE GENOMIC DNA]</scope>
    <source>
        <strain evidence="2 4">45</strain>
    </source>
</reference>
<dbReference type="Proteomes" id="UP000234855">
    <property type="component" value="Unassembled WGS sequence"/>
</dbReference>
<dbReference type="EMBL" id="NMWV01000028">
    <property type="protein sequence ID" value="PLS24077.1"/>
    <property type="molecule type" value="Genomic_DNA"/>
</dbReference>
<protein>
    <submittedName>
        <fullName evidence="2">Tight junction protein ZO-3</fullName>
    </submittedName>
</protein>
<dbReference type="Proteomes" id="UP000663067">
    <property type="component" value="Chromosome"/>
</dbReference>
<evidence type="ECO:0000256" key="1">
    <source>
        <dbReference type="SAM" id="Phobius"/>
    </source>
</evidence>
<accession>A0A2N5IQ45</accession>